<evidence type="ECO:0000313" key="2">
    <source>
        <dbReference type="Proteomes" id="UP000309997"/>
    </source>
</evidence>
<dbReference type="Proteomes" id="UP000309997">
    <property type="component" value="Unassembled WGS sequence"/>
</dbReference>
<proteinExistence type="predicted"/>
<reference evidence="1 2" key="1">
    <citation type="journal article" date="2024" name="Plant Biotechnol. J.">
        <title>Genome and CRISPR/Cas9 system of a widespread forest tree (Populus alba) in the world.</title>
        <authorList>
            <person name="Liu Y.J."/>
            <person name="Jiang P.F."/>
            <person name="Han X.M."/>
            <person name="Li X.Y."/>
            <person name="Wang H.M."/>
            <person name="Wang Y.J."/>
            <person name="Wang X.X."/>
            <person name="Zeng Q.Y."/>
        </authorList>
    </citation>
    <scope>NUCLEOTIDE SEQUENCE [LARGE SCALE GENOMIC DNA]</scope>
    <source>
        <strain evidence="2">cv. PAL-ZL1</strain>
    </source>
</reference>
<keyword evidence="2" id="KW-1185">Reference proteome</keyword>
<sequence>MAVQGERNGWLIRKAARGAIFIAEIRDETVDFTTVSYQAATEVHFARIQRCGICNAGFECLGGIWNGRWWKDNLFKEVVIATLSQNPDIICQ</sequence>
<dbReference type="EMBL" id="RCHU02000013">
    <property type="protein sequence ID" value="KAL3573464.1"/>
    <property type="molecule type" value="Genomic_DNA"/>
</dbReference>
<comment type="caution">
    <text evidence="1">The sequence shown here is derived from an EMBL/GenBank/DDBJ whole genome shotgun (WGS) entry which is preliminary data.</text>
</comment>
<accession>A0ACC4B4F4</accession>
<organism evidence="1 2">
    <name type="scientific">Populus alba</name>
    <name type="common">White poplar</name>
    <dbReference type="NCBI Taxonomy" id="43335"/>
    <lineage>
        <taxon>Eukaryota</taxon>
        <taxon>Viridiplantae</taxon>
        <taxon>Streptophyta</taxon>
        <taxon>Embryophyta</taxon>
        <taxon>Tracheophyta</taxon>
        <taxon>Spermatophyta</taxon>
        <taxon>Magnoliopsida</taxon>
        <taxon>eudicotyledons</taxon>
        <taxon>Gunneridae</taxon>
        <taxon>Pentapetalae</taxon>
        <taxon>rosids</taxon>
        <taxon>fabids</taxon>
        <taxon>Malpighiales</taxon>
        <taxon>Salicaceae</taxon>
        <taxon>Saliceae</taxon>
        <taxon>Populus</taxon>
    </lineage>
</organism>
<name>A0ACC4B4F4_POPAL</name>
<protein>
    <submittedName>
        <fullName evidence="1">Uncharacterized protein</fullName>
    </submittedName>
</protein>
<evidence type="ECO:0000313" key="1">
    <source>
        <dbReference type="EMBL" id="KAL3573464.1"/>
    </source>
</evidence>
<gene>
    <name evidence="1" type="ORF">D5086_024077</name>
</gene>